<dbReference type="SUPFAM" id="SSF55136">
    <property type="entry name" value="Probable bacterial effector-binding domain"/>
    <property type="match status" value="1"/>
</dbReference>
<dbReference type="PANTHER" id="PTHR36444:SF2">
    <property type="entry name" value="TRANSCRIPTIONAL REGULATOR PROTEIN YOBU-RELATED"/>
    <property type="match status" value="1"/>
</dbReference>
<protein>
    <submittedName>
        <fullName evidence="2">AraC family transcriptional regulator</fullName>
    </submittedName>
</protein>
<dbReference type="AlphaFoldDB" id="A0A5N1IVN5"/>
<evidence type="ECO:0000313" key="2">
    <source>
        <dbReference type="EMBL" id="KAA9333838.1"/>
    </source>
</evidence>
<dbReference type="Gene3D" id="3.20.80.10">
    <property type="entry name" value="Regulatory factor, effector binding domain"/>
    <property type="match status" value="1"/>
</dbReference>
<evidence type="ECO:0000259" key="1">
    <source>
        <dbReference type="SMART" id="SM00871"/>
    </source>
</evidence>
<evidence type="ECO:0000313" key="3">
    <source>
        <dbReference type="Proteomes" id="UP000326570"/>
    </source>
</evidence>
<organism evidence="2 3">
    <name type="scientific">Adhaeribacter soli</name>
    <dbReference type="NCBI Taxonomy" id="2607655"/>
    <lineage>
        <taxon>Bacteria</taxon>
        <taxon>Pseudomonadati</taxon>
        <taxon>Bacteroidota</taxon>
        <taxon>Cytophagia</taxon>
        <taxon>Cytophagales</taxon>
        <taxon>Hymenobacteraceae</taxon>
        <taxon>Adhaeribacter</taxon>
    </lineage>
</organism>
<dbReference type="Pfam" id="PF14526">
    <property type="entry name" value="Cass2"/>
    <property type="match status" value="1"/>
</dbReference>
<dbReference type="EMBL" id="VTWT01000005">
    <property type="protein sequence ID" value="KAA9333838.1"/>
    <property type="molecule type" value="Genomic_DNA"/>
</dbReference>
<dbReference type="InterPro" id="IPR011256">
    <property type="entry name" value="Reg_factor_effector_dom_sf"/>
</dbReference>
<sequence>MTERKDEFKLVGLKLNGKTTNQNKQSSKDCGDLWHKFETDKIFDLITEKLSDEIYAIYFDYEKGETAPFSYFIGCKVGKHSETPKELAELMIPAQEYIKFTAKGAMTGCITDTWKEIRNSDIKRSFGFDFEVYDERSKDWSDGEVDIYISKMD</sequence>
<dbReference type="Proteomes" id="UP000326570">
    <property type="component" value="Unassembled WGS sequence"/>
</dbReference>
<accession>A0A5N1IVN5</accession>
<proteinExistence type="predicted"/>
<name>A0A5N1IVN5_9BACT</name>
<gene>
    <name evidence="2" type="ORF">F0P94_10350</name>
</gene>
<dbReference type="InterPro" id="IPR053182">
    <property type="entry name" value="YobU-like_regulator"/>
</dbReference>
<dbReference type="PANTHER" id="PTHR36444">
    <property type="entry name" value="TRANSCRIPTIONAL REGULATOR PROTEIN YOBU-RELATED"/>
    <property type="match status" value="1"/>
</dbReference>
<feature type="domain" description="AraC effector-binding" evidence="1">
    <location>
        <begin position="1"/>
        <end position="152"/>
    </location>
</feature>
<dbReference type="InterPro" id="IPR010499">
    <property type="entry name" value="AraC_E-bd"/>
</dbReference>
<dbReference type="InterPro" id="IPR029441">
    <property type="entry name" value="Cass2"/>
</dbReference>
<reference evidence="2 3" key="1">
    <citation type="submission" date="2019-09" db="EMBL/GenBank/DDBJ databases">
        <title>Genome sequence of Adhaeribacter sp. M2.</title>
        <authorList>
            <person name="Srinivasan S."/>
        </authorList>
    </citation>
    <scope>NUCLEOTIDE SEQUENCE [LARGE SCALE GENOMIC DNA]</scope>
    <source>
        <strain evidence="2 3">M2</strain>
    </source>
</reference>
<dbReference type="SMART" id="SM00871">
    <property type="entry name" value="AraC_E_bind"/>
    <property type="match status" value="1"/>
</dbReference>
<keyword evidence="3" id="KW-1185">Reference proteome</keyword>
<comment type="caution">
    <text evidence="2">The sequence shown here is derived from an EMBL/GenBank/DDBJ whole genome shotgun (WGS) entry which is preliminary data.</text>
</comment>